<dbReference type="Proteomes" id="UP000250266">
    <property type="component" value="Unassembled WGS sequence"/>
</dbReference>
<dbReference type="InterPro" id="IPR037762">
    <property type="entry name" value="C2C_Tricalbin"/>
</dbReference>
<evidence type="ECO:0000259" key="14">
    <source>
        <dbReference type="PROSITE" id="PS51847"/>
    </source>
</evidence>
<sequence>MASSHASELKSQGAMEAARDPDSNVTPQAAENTFLAEAKKGGSVAVQFDPDATAEEKAAQLQSHVPAGFHHERNPKAISLVSDVDDGTGTKYDLPPASKAGAIAPTSTSKEATANGHLPEDDEDRWDRVGWAPRFGQLGAGEEEEEEEEGNMLDHQTWLEGKLQDKFFGDWYYNTGVIIFACLSSWVVAVLGGGLGWVFIIMAICGTYYRTSLRRVRRNFRDDINRELAKNKLETDTETLEWINSFLVKFWPIFAPVLCETIVNSVDQVLSTATPAFLDSLRMKQFILGTKPPRLEHVKTYPKAEDDIVLMDWKFSFTPNDTADLTARQIKNKINPKVVLEIRVGKGLVSKGLDVIVEDFAFSGLMRVKFKLQIPFPHIEKVEICFLERPTIDYVCKPLGGETFGFDINFIPGLESFISEQIHANLGPMMYDPNVFPIEIAKMLAGNAVDQAIGVLQVTFHGAQGLKNPDKFSGTPDPYATVSINQRTELGRTKTVHESANPRWNETVNVIITSLKDALTIQVYDYNEYRKDKELGVATFQLEQLEAEAEYENQHIEVMANGRARGLVQCDVRFFPVLEGAKLQDGTVEPPPESMTGIARFTVEQAKELDGSKSLIGQLNPYAVLLLNGKEIHISKKLKRTNQPIFPDASKEVLITDRKKAKFGLVIKDDRDLGVDPIVGTYQIGLDDMLDLMSKGNEWYNLAGVKTGRAKMLLQWKPVGLKGALGGSGGYVTPIGVMRLHFQNARNLRNVETMGKSDPYVRVLLSGVEKGRTVTFKNNLNPDWDEVIYVPMHSRRERLLLEVMDEENLGKDRSLGHVEISSADYIHQDENGEYLVNEQRQLRSEGLSTGPGSIPKGILNFTCSFYPTYNVVDPDDEEKESAKERPSTANTQKSNIPSMNGSEAPRKSTDSARKSLDEKNNSTGSNTLGTIPSLKTRQESSELDLAKQLEKGEKDQEGTVVPEKKEIPKIRLTPEDLSQYESGLIVFKLIDGEFTHTNCYVEVVMDDMAFPSYSSTKVRSRQTTFNEIGDTLVRELDFSKITLRLMEHIDKKGEGSEDKIIAKLTGSTLDTLRRCLYTPTQLTMKDQEGRENKITVSLKYLPVKMRLDPSESFNNQGTLRVDVLDAADLPAADRNGFSDPYCKFTLNEKEVYKTKIQKKTLHPAWNEFFEVSVRSRTAAKFEVVVYDWDFGEKADLLGKAAINLEILEPFMAQEVTLGLDGKSGAVRLKMLFKPDYVVRSRQGSSTFSGTFAAPGKVIGAPVKGVGKGAVLVGGVVGGGVVKGASLLGRGFRRRKSHSANGDEQLEREATPNGSLDESVPAISMETANGNGDANASTVTPTPSPHARNKSWGAQSISSHFGGASTGVGEHGIAHLTIVSASDYPPGTNVRVHVKVDSPKGAKEVFKTKHIKAPNGSVSFENESVKVPCAADSQFKILVKDHATFGSDSELGEGVFFVDDQGTGGEKVVSVGSGKVVVKSSFMPADAGSVVGAVGGSPRLSKRFLSTGGKRDSRDNRERIGTPGL</sequence>
<dbReference type="InterPro" id="IPR035892">
    <property type="entry name" value="C2_domain_sf"/>
</dbReference>
<reference evidence="15 16" key="1">
    <citation type="journal article" date="2016" name="Nat. Commun.">
        <title>Ectomycorrhizal ecology is imprinted in the genome of the dominant symbiotic fungus Cenococcum geophilum.</title>
        <authorList>
            <consortium name="DOE Joint Genome Institute"/>
            <person name="Peter M."/>
            <person name="Kohler A."/>
            <person name="Ohm R.A."/>
            <person name="Kuo A."/>
            <person name="Krutzmann J."/>
            <person name="Morin E."/>
            <person name="Arend M."/>
            <person name="Barry K.W."/>
            <person name="Binder M."/>
            <person name="Choi C."/>
            <person name="Clum A."/>
            <person name="Copeland A."/>
            <person name="Grisel N."/>
            <person name="Haridas S."/>
            <person name="Kipfer T."/>
            <person name="LaButti K."/>
            <person name="Lindquist E."/>
            <person name="Lipzen A."/>
            <person name="Maire R."/>
            <person name="Meier B."/>
            <person name="Mihaltcheva S."/>
            <person name="Molinier V."/>
            <person name="Murat C."/>
            <person name="Poggeler S."/>
            <person name="Quandt C.A."/>
            <person name="Sperisen C."/>
            <person name="Tritt A."/>
            <person name="Tisserant E."/>
            <person name="Crous P.W."/>
            <person name="Henrissat B."/>
            <person name="Nehls U."/>
            <person name="Egli S."/>
            <person name="Spatafora J.W."/>
            <person name="Grigoriev I.V."/>
            <person name="Martin F.M."/>
        </authorList>
    </citation>
    <scope>NUCLEOTIDE SEQUENCE [LARGE SCALE GENOMIC DNA]</scope>
    <source>
        <strain evidence="15 16">CBS 459.81</strain>
    </source>
</reference>
<evidence type="ECO:0000256" key="3">
    <source>
        <dbReference type="ARBA" id="ARBA00022553"/>
    </source>
</evidence>
<evidence type="ECO:0000256" key="8">
    <source>
        <dbReference type="ARBA" id="ARBA00023055"/>
    </source>
</evidence>
<evidence type="ECO:0000256" key="7">
    <source>
        <dbReference type="ARBA" id="ARBA00022989"/>
    </source>
</evidence>
<gene>
    <name evidence="15" type="ORF">K432DRAFT_423397</name>
</gene>
<feature type="region of interest" description="Disordered" evidence="11">
    <location>
        <begin position="1501"/>
        <end position="1524"/>
    </location>
</feature>
<evidence type="ECO:0000256" key="5">
    <source>
        <dbReference type="ARBA" id="ARBA00022737"/>
    </source>
</evidence>
<keyword evidence="5" id="KW-0677">Repeat</keyword>
<dbReference type="Gene3D" id="2.60.40.150">
    <property type="entry name" value="C2 domain"/>
    <property type="match status" value="4"/>
</dbReference>
<keyword evidence="4 12" id="KW-0812">Transmembrane</keyword>
<protein>
    <submittedName>
        <fullName evidence="15">Tricalbin</fullName>
    </submittedName>
</protein>
<proteinExistence type="predicted"/>
<dbReference type="EMBL" id="KV744862">
    <property type="protein sequence ID" value="OCK83371.1"/>
    <property type="molecule type" value="Genomic_DNA"/>
</dbReference>
<feature type="transmembrane region" description="Helical" evidence="12">
    <location>
        <begin position="171"/>
        <end position="188"/>
    </location>
</feature>
<keyword evidence="6" id="KW-0256">Endoplasmic reticulum</keyword>
<evidence type="ECO:0000256" key="12">
    <source>
        <dbReference type="SAM" id="Phobius"/>
    </source>
</evidence>
<dbReference type="InterPro" id="IPR037756">
    <property type="entry name" value="C2D_Tricalbin"/>
</dbReference>
<dbReference type="InterPro" id="IPR000008">
    <property type="entry name" value="C2_dom"/>
</dbReference>
<dbReference type="InterPro" id="IPR052455">
    <property type="entry name" value="Tricalbin_domain"/>
</dbReference>
<dbReference type="SUPFAM" id="SSF49562">
    <property type="entry name" value="C2 domain (Calcium/lipid-binding domain, CaLB)"/>
    <property type="match status" value="5"/>
</dbReference>
<feature type="region of interest" description="Disordered" evidence="11">
    <location>
        <begin position="1293"/>
        <end position="1352"/>
    </location>
</feature>
<dbReference type="GO" id="GO:0008289">
    <property type="term" value="F:lipid binding"/>
    <property type="evidence" value="ECO:0007669"/>
    <property type="project" value="UniProtKB-KW"/>
</dbReference>
<dbReference type="Pfam" id="PF00168">
    <property type="entry name" value="C2"/>
    <property type="match status" value="5"/>
</dbReference>
<evidence type="ECO:0000256" key="4">
    <source>
        <dbReference type="ARBA" id="ARBA00022692"/>
    </source>
</evidence>
<feature type="compositionally biased region" description="Polar residues" evidence="11">
    <location>
        <begin position="921"/>
        <end position="935"/>
    </location>
</feature>
<dbReference type="PANTHER" id="PTHR46980:SF2">
    <property type="entry name" value="TRICALBIN-1-RELATED"/>
    <property type="match status" value="1"/>
</dbReference>
<keyword evidence="9" id="KW-0446">Lipid-binding</keyword>
<feature type="region of interest" description="Disordered" evidence="11">
    <location>
        <begin position="872"/>
        <end position="941"/>
    </location>
</feature>
<feature type="region of interest" description="Disordered" evidence="11">
    <location>
        <begin position="53"/>
        <end position="74"/>
    </location>
</feature>
<feature type="domain" description="C2" evidence="13">
    <location>
        <begin position="717"/>
        <end position="835"/>
    </location>
</feature>
<evidence type="ECO:0000256" key="9">
    <source>
        <dbReference type="ARBA" id="ARBA00023121"/>
    </source>
</evidence>
<evidence type="ECO:0000313" key="15">
    <source>
        <dbReference type="EMBL" id="OCK83371.1"/>
    </source>
</evidence>
<dbReference type="PRINTS" id="PR00360">
    <property type="entry name" value="C2DOMAIN"/>
</dbReference>
<keyword evidence="8" id="KW-0445">Lipid transport</keyword>
<name>A0A8E2EG27_9PEZI</name>
<evidence type="ECO:0000256" key="10">
    <source>
        <dbReference type="ARBA" id="ARBA00023136"/>
    </source>
</evidence>
<evidence type="ECO:0000256" key="11">
    <source>
        <dbReference type="SAM" id="MobiDB-lite"/>
    </source>
</evidence>
<evidence type="ECO:0000256" key="1">
    <source>
        <dbReference type="ARBA" id="ARBA00004586"/>
    </source>
</evidence>
<dbReference type="CDD" id="cd04045">
    <property type="entry name" value="C2C_Tricalbin-like"/>
    <property type="match status" value="1"/>
</dbReference>
<feature type="domain" description="C2" evidence="13">
    <location>
        <begin position="1090"/>
        <end position="1217"/>
    </location>
</feature>
<keyword evidence="2" id="KW-0813">Transport</keyword>
<accession>A0A8E2EG27</accession>
<feature type="region of interest" description="Disordered" evidence="11">
    <location>
        <begin position="1"/>
        <end position="35"/>
    </location>
</feature>
<dbReference type="InterPro" id="IPR031468">
    <property type="entry name" value="SMP_LBD"/>
</dbReference>
<dbReference type="InterPro" id="IPR056910">
    <property type="entry name" value="TCB1-3_C2"/>
</dbReference>
<keyword evidence="16" id="KW-1185">Reference proteome</keyword>
<dbReference type="GO" id="GO:0005789">
    <property type="term" value="C:endoplasmic reticulum membrane"/>
    <property type="evidence" value="ECO:0007669"/>
    <property type="project" value="UniProtKB-SubCell"/>
</dbReference>
<dbReference type="GO" id="GO:0006869">
    <property type="term" value="P:lipid transport"/>
    <property type="evidence" value="ECO:0007669"/>
    <property type="project" value="UniProtKB-KW"/>
</dbReference>
<dbReference type="CDD" id="cd04044">
    <property type="entry name" value="C2A_Tricalbin-like"/>
    <property type="match status" value="1"/>
</dbReference>
<dbReference type="InterPro" id="IPR017147">
    <property type="entry name" value="Tricalbin"/>
</dbReference>
<feature type="compositionally biased region" description="Polar residues" evidence="11">
    <location>
        <begin position="887"/>
        <end position="901"/>
    </location>
</feature>
<dbReference type="PROSITE" id="PS51847">
    <property type="entry name" value="SMP"/>
    <property type="match status" value="1"/>
</dbReference>
<dbReference type="CDD" id="cd04040">
    <property type="entry name" value="C2D_Tricalbin-like"/>
    <property type="match status" value="1"/>
</dbReference>
<keyword evidence="10 12" id="KW-0472">Membrane</keyword>
<feature type="compositionally biased region" description="Basic and acidic residues" evidence="11">
    <location>
        <begin position="1508"/>
        <end position="1524"/>
    </location>
</feature>
<dbReference type="GO" id="GO:0061817">
    <property type="term" value="P:endoplasmic reticulum-plasma membrane tethering"/>
    <property type="evidence" value="ECO:0007669"/>
    <property type="project" value="InterPro"/>
</dbReference>
<feature type="compositionally biased region" description="Polar residues" evidence="11">
    <location>
        <begin position="1325"/>
        <end position="1340"/>
    </location>
</feature>
<keyword evidence="7 12" id="KW-1133">Transmembrane helix</keyword>
<dbReference type="OrthoDB" id="1029639at2759"/>
<dbReference type="PIRSF" id="PIRSF037232">
    <property type="entry name" value="Tricalbin"/>
    <property type="match status" value="1"/>
</dbReference>
<evidence type="ECO:0000256" key="2">
    <source>
        <dbReference type="ARBA" id="ARBA00022448"/>
    </source>
</evidence>
<dbReference type="Pfam" id="PF25669">
    <property type="entry name" value="SMP_MUG190-like"/>
    <property type="match status" value="1"/>
</dbReference>
<dbReference type="Pfam" id="PF24920">
    <property type="entry name" value="C2_TCB1"/>
    <property type="match status" value="1"/>
</dbReference>
<feature type="domain" description="SMP-LTD" evidence="14">
    <location>
        <begin position="236"/>
        <end position="441"/>
    </location>
</feature>
<keyword evidence="3" id="KW-0597">Phosphoprotein</keyword>
<dbReference type="InterPro" id="IPR037765">
    <property type="entry name" value="C2B_Tricalbin"/>
</dbReference>
<feature type="domain" description="C2" evidence="13">
    <location>
        <begin position="579"/>
        <end position="700"/>
    </location>
</feature>
<feature type="region of interest" description="Disordered" evidence="11">
    <location>
        <begin position="87"/>
        <end position="125"/>
    </location>
</feature>
<feature type="compositionally biased region" description="Basic and acidic residues" evidence="11">
    <location>
        <begin position="904"/>
        <end position="920"/>
    </location>
</feature>
<evidence type="ECO:0000259" key="13">
    <source>
        <dbReference type="PROSITE" id="PS50004"/>
    </source>
</evidence>
<feature type="compositionally biased region" description="Polar residues" evidence="11">
    <location>
        <begin position="1"/>
        <end position="10"/>
    </location>
</feature>
<dbReference type="GO" id="GO:0071944">
    <property type="term" value="C:cell periphery"/>
    <property type="evidence" value="ECO:0007669"/>
    <property type="project" value="UniProtKB-ARBA"/>
</dbReference>
<organism evidence="15 16">
    <name type="scientific">Lepidopterella palustris CBS 459.81</name>
    <dbReference type="NCBI Taxonomy" id="1314670"/>
    <lineage>
        <taxon>Eukaryota</taxon>
        <taxon>Fungi</taxon>
        <taxon>Dikarya</taxon>
        <taxon>Ascomycota</taxon>
        <taxon>Pezizomycotina</taxon>
        <taxon>Dothideomycetes</taxon>
        <taxon>Pleosporomycetidae</taxon>
        <taxon>Mytilinidiales</taxon>
        <taxon>Argynnaceae</taxon>
        <taxon>Lepidopterella</taxon>
    </lineage>
</organism>
<dbReference type="PANTHER" id="PTHR46980">
    <property type="entry name" value="TRICALBIN-1-RELATED"/>
    <property type="match status" value="1"/>
</dbReference>
<dbReference type="SMART" id="SM00239">
    <property type="entry name" value="C2"/>
    <property type="match status" value="5"/>
</dbReference>
<dbReference type="PROSITE" id="PS50004">
    <property type="entry name" value="C2"/>
    <property type="match status" value="4"/>
</dbReference>
<dbReference type="CDD" id="cd21678">
    <property type="entry name" value="SMP_TCB"/>
    <property type="match status" value="1"/>
</dbReference>
<comment type="subcellular location">
    <subcellularLocation>
        <location evidence="1">Endoplasmic reticulum membrane</location>
    </subcellularLocation>
</comment>
<dbReference type="CDD" id="cd04052">
    <property type="entry name" value="C2B_Tricalbin-like"/>
    <property type="match status" value="1"/>
</dbReference>
<evidence type="ECO:0000313" key="16">
    <source>
        <dbReference type="Proteomes" id="UP000250266"/>
    </source>
</evidence>
<dbReference type="InterPro" id="IPR037761">
    <property type="entry name" value="C2A_Tricalbin"/>
</dbReference>
<evidence type="ECO:0000256" key="6">
    <source>
        <dbReference type="ARBA" id="ARBA00022824"/>
    </source>
</evidence>
<feature type="domain" description="C2" evidence="13">
    <location>
        <begin position="436"/>
        <end position="555"/>
    </location>
</feature>